<dbReference type="PANTHER" id="PTHR11214">
    <property type="entry name" value="BETA-1,3-N-ACETYLGLUCOSAMINYLTRANSFERASE"/>
    <property type="match status" value="1"/>
</dbReference>
<keyword evidence="4" id="KW-0808">Transferase</keyword>
<keyword evidence="5" id="KW-0812">Transmembrane</keyword>
<dbReference type="GeneID" id="106807867"/>
<evidence type="ECO:0000256" key="10">
    <source>
        <dbReference type="RuleBase" id="RU363063"/>
    </source>
</evidence>
<comment type="similarity">
    <text evidence="2 10">Belongs to the glycosyltransferase 31 family.</text>
</comment>
<sequence length="224" mass="25533">MVGLPEQESRQSAIEKESANKGDIVQGAFVDTYSNLTYKHIMALRWATRYCPSAKFVVKIDDDVYVDVWRLADEIDRRFGLSVGTQHLICCGHVFANNTVYRDPQSKYYVTRSEWPRDGAYPPFCAGAAILYSSDVVAKMDAESQTTPYFRLDDVYVTAVLRQRLGLNMKVFEGKLEWRPNVVRRYIDAKTKPDFLFALTAEPTQILLLWQLRQSGAVSKDGGR</sequence>
<accession>A0ABM1E0X2</accession>
<keyword evidence="9" id="KW-0472">Membrane</keyword>
<evidence type="ECO:0000256" key="3">
    <source>
        <dbReference type="ARBA" id="ARBA00022676"/>
    </source>
</evidence>
<evidence type="ECO:0000256" key="8">
    <source>
        <dbReference type="ARBA" id="ARBA00023034"/>
    </source>
</evidence>
<keyword evidence="11" id="KW-1185">Reference proteome</keyword>
<keyword evidence="8 10" id="KW-0333">Golgi apparatus</keyword>
<keyword evidence="3 10" id="KW-0328">Glycosyltransferase</keyword>
<evidence type="ECO:0000256" key="5">
    <source>
        <dbReference type="ARBA" id="ARBA00022692"/>
    </source>
</evidence>
<evidence type="ECO:0000313" key="11">
    <source>
        <dbReference type="Proteomes" id="UP000695022"/>
    </source>
</evidence>
<dbReference type="EC" id="2.4.1.-" evidence="10"/>
<keyword evidence="6" id="KW-0735">Signal-anchor</keyword>
<evidence type="ECO:0000256" key="2">
    <source>
        <dbReference type="ARBA" id="ARBA00008661"/>
    </source>
</evidence>
<dbReference type="InterPro" id="IPR002659">
    <property type="entry name" value="Glyco_trans_31"/>
</dbReference>
<evidence type="ECO:0000256" key="7">
    <source>
        <dbReference type="ARBA" id="ARBA00022989"/>
    </source>
</evidence>
<dbReference type="Pfam" id="PF01762">
    <property type="entry name" value="Galactosyl_T"/>
    <property type="match status" value="1"/>
</dbReference>
<dbReference type="PANTHER" id="PTHR11214:SF376">
    <property type="entry name" value="HEXOSYLTRANSFERASE"/>
    <property type="match status" value="1"/>
</dbReference>
<evidence type="ECO:0000256" key="4">
    <source>
        <dbReference type="ARBA" id="ARBA00022679"/>
    </source>
</evidence>
<gene>
    <name evidence="12" type="primary">LOC106807867</name>
</gene>
<dbReference type="RefSeq" id="XP_014665843.1">
    <property type="nucleotide sequence ID" value="XM_014810357.1"/>
</dbReference>
<proteinExistence type="inferred from homology"/>
<reference evidence="12" key="1">
    <citation type="submission" date="2025-08" db="UniProtKB">
        <authorList>
            <consortium name="RefSeq"/>
        </authorList>
    </citation>
    <scope>IDENTIFICATION</scope>
</reference>
<keyword evidence="7" id="KW-1133">Transmembrane helix</keyword>
<evidence type="ECO:0000256" key="9">
    <source>
        <dbReference type="ARBA" id="ARBA00023136"/>
    </source>
</evidence>
<evidence type="ECO:0000256" key="6">
    <source>
        <dbReference type="ARBA" id="ARBA00022968"/>
    </source>
</evidence>
<name>A0ABM1E0X2_PRICU</name>
<comment type="subcellular location">
    <subcellularLocation>
        <location evidence="1 10">Golgi apparatus membrane</location>
        <topology evidence="1 10">Single-pass type II membrane protein</topology>
    </subcellularLocation>
</comment>
<dbReference type="Gene3D" id="3.90.550.50">
    <property type="match status" value="1"/>
</dbReference>
<dbReference type="Proteomes" id="UP000695022">
    <property type="component" value="Unplaced"/>
</dbReference>
<evidence type="ECO:0000256" key="1">
    <source>
        <dbReference type="ARBA" id="ARBA00004323"/>
    </source>
</evidence>
<protein>
    <recommendedName>
        <fullName evidence="10">Hexosyltransferase</fullName>
        <ecNumber evidence="10">2.4.1.-</ecNumber>
    </recommendedName>
</protein>
<evidence type="ECO:0000313" key="12">
    <source>
        <dbReference type="RefSeq" id="XP_014665843.1"/>
    </source>
</evidence>
<organism evidence="11 12">
    <name type="scientific">Priapulus caudatus</name>
    <name type="common">Priapulid worm</name>
    <dbReference type="NCBI Taxonomy" id="37621"/>
    <lineage>
        <taxon>Eukaryota</taxon>
        <taxon>Metazoa</taxon>
        <taxon>Ecdysozoa</taxon>
        <taxon>Scalidophora</taxon>
        <taxon>Priapulida</taxon>
        <taxon>Priapulimorpha</taxon>
        <taxon>Priapulimorphida</taxon>
        <taxon>Priapulidae</taxon>
        <taxon>Priapulus</taxon>
    </lineage>
</organism>